<dbReference type="SUPFAM" id="SSF82861">
    <property type="entry name" value="Mechanosensitive channel protein MscS (YggB), transmembrane region"/>
    <property type="match status" value="1"/>
</dbReference>
<evidence type="ECO:0000259" key="8">
    <source>
        <dbReference type="Pfam" id="PF00924"/>
    </source>
</evidence>
<dbReference type="InterPro" id="IPR011014">
    <property type="entry name" value="MscS_channel_TM-2"/>
</dbReference>
<keyword evidence="6 7" id="KW-0472">Membrane</keyword>
<dbReference type="Proteomes" id="UP000366872">
    <property type="component" value="Unassembled WGS sequence"/>
</dbReference>
<dbReference type="GO" id="GO:0005886">
    <property type="term" value="C:plasma membrane"/>
    <property type="evidence" value="ECO:0007669"/>
    <property type="project" value="UniProtKB-SubCell"/>
</dbReference>
<keyword evidence="5 7" id="KW-1133">Transmembrane helix</keyword>
<dbReference type="Pfam" id="PF00924">
    <property type="entry name" value="MS_channel_2nd"/>
    <property type="match status" value="1"/>
</dbReference>
<comment type="similarity">
    <text evidence="2">Belongs to the MscS (TC 1.A.23) family.</text>
</comment>
<dbReference type="InterPro" id="IPR010920">
    <property type="entry name" value="LSM_dom_sf"/>
</dbReference>
<feature type="transmembrane region" description="Helical" evidence="7">
    <location>
        <begin position="49"/>
        <end position="69"/>
    </location>
</feature>
<evidence type="ECO:0000259" key="9">
    <source>
        <dbReference type="Pfam" id="PF21082"/>
    </source>
</evidence>
<dbReference type="Gene3D" id="1.10.287.1260">
    <property type="match status" value="1"/>
</dbReference>
<evidence type="ECO:0000313" key="12">
    <source>
        <dbReference type="Proteomes" id="UP000366872"/>
    </source>
</evidence>
<dbReference type="InterPro" id="IPR045275">
    <property type="entry name" value="MscS_archaea/bacteria_type"/>
</dbReference>
<dbReference type="InterPro" id="IPR023408">
    <property type="entry name" value="MscS_beta-dom_sf"/>
</dbReference>
<dbReference type="InterPro" id="IPR049142">
    <property type="entry name" value="MS_channel_1st"/>
</dbReference>
<organism evidence="11 12">
    <name type="scientific">Pontiella desulfatans</name>
    <dbReference type="NCBI Taxonomy" id="2750659"/>
    <lineage>
        <taxon>Bacteria</taxon>
        <taxon>Pseudomonadati</taxon>
        <taxon>Kiritimatiellota</taxon>
        <taxon>Kiritimatiellia</taxon>
        <taxon>Kiritimatiellales</taxon>
        <taxon>Pontiellaceae</taxon>
        <taxon>Pontiella</taxon>
    </lineage>
</organism>
<feature type="domain" description="Mechanosensitive ion channel MscS" evidence="8">
    <location>
        <begin position="98"/>
        <end position="164"/>
    </location>
</feature>
<keyword evidence="12" id="KW-1185">Reference proteome</keyword>
<dbReference type="AlphaFoldDB" id="A0A6C2U9K0"/>
<evidence type="ECO:0000256" key="5">
    <source>
        <dbReference type="ARBA" id="ARBA00022989"/>
    </source>
</evidence>
<dbReference type="GO" id="GO:0008381">
    <property type="term" value="F:mechanosensitive monoatomic ion channel activity"/>
    <property type="evidence" value="ECO:0007669"/>
    <property type="project" value="InterPro"/>
</dbReference>
<feature type="domain" description="Mechanosensitive ion channel transmembrane helices 2/3" evidence="10">
    <location>
        <begin position="57"/>
        <end position="96"/>
    </location>
</feature>
<evidence type="ECO:0000256" key="7">
    <source>
        <dbReference type="SAM" id="Phobius"/>
    </source>
</evidence>
<dbReference type="InterPro" id="IPR049278">
    <property type="entry name" value="MS_channel_C"/>
</dbReference>
<gene>
    <name evidence="11" type="primary">mscS_2</name>
    <name evidence="11" type="ORF">PDESU_05374</name>
</gene>
<dbReference type="Pfam" id="PF21088">
    <property type="entry name" value="MS_channel_1st"/>
    <property type="match status" value="1"/>
</dbReference>
<dbReference type="SUPFAM" id="SSF50182">
    <property type="entry name" value="Sm-like ribonucleoproteins"/>
    <property type="match status" value="1"/>
</dbReference>
<reference evidence="11 12" key="1">
    <citation type="submission" date="2019-04" db="EMBL/GenBank/DDBJ databases">
        <authorList>
            <person name="Van Vliet M D."/>
        </authorList>
    </citation>
    <scope>NUCLEOTIDE SEQUENCE [LARGE SCALE GENOMIC DNA]</scope>
    <source>
        <strain evidence="11 12">F1</strain>
    </source>
</reference>
<name>A0A6C2U9K0_PONDE</name>
<keyword evidence="3" id="KW-1003">Cell membrane</keyword>
<dbReference type="Gene3D" id="3.30.70.100">
    <property type="match status" value="1"/>
</dbReference>
<dbReference type="Gene3D" id="2.30.30.60">
    <property type="match status" value="1"/>
</dbReference>
<evidence type="ECO:0000256" key="6">
    <source>
        <dbReference type="ARBA" id="ARBA00023136"/>
    </source>
</evidence>
<feature type="domain" description="Mechanosensitive ion channel MscS C-terminal" evidence="9">
    <location>
        <begin position="172"/>
        <end position="252"/>
    </location>
</feature>
<protein>
    <submittedName>
        <fullName evidence="11">Small-conductance mechanosensitive channel</fullName>
    </submittedName>
</protein>
<dbReference type="PANTHER" id="PTHR30221">
    <property type="entry name" value="SMALL-CONDUCTANCE MECHANOSENSITIVE CHANNEL"/>
    <property type="match status" value="1"/>
</dbReference>
<evidence type="ECO:0000259" key="10">
    <source>
        <dbReference type="Pfam" id="PF21088"/>
    </source>
</evidence>
<evidence type="ECO:0000256" key="3">
    <source>
        <dbReference type="ARBA" id="ARBA00022475"/>
    </source>
</evidence>
<dbReference type="RefSeq" id="WP_136082305.1">
    <property type="nucleotide sequence ID" value="NZ_CAAHFG010000004.1"/>
</dbReference>
<dbReference type="InterPro" id="IPR011066">
    <property type="entry name" value="MscS_channel_C_sf"/>
</dbReference>
<dbReference type="Pfam" id="PF21082">
    <property type="entry name" value="MS_channel_3rd"/>
    <property type="match status" value="1"/>
</dbReference>
<comment type="subcellular location">
    <subcellularLocation>
        <location evidence="1">Cell membrane</location>
        <topology evidence="1">Multi-pass membrane protein</topology>
    </subcellularLocation>
</comment>
<accession>A0A6C2U9K0</accession>
<feature type="transmembrane region" description="Helical" evidence="7">
    <location>
        <begin position="75"/>
        <end position="94"/>
    </location>
</feature>
<evidence type="ECO:0000256" key="1">
    <source>
        <dbReference type="ARBA" id="ARBA00004651"/>
    </source>
</evidence>
<evidence type="ECO:0000256" key="4">
    <source>
        <dbReference type="ARBA" id="ARBA00022692"/>
    </source>
</evidence>
<keyword evidence="4 7" id="KW-0812">Transmembrane</keyword>
<evidence type="ECO:0000313" key="11">
    <source>
        <dbReference type="EMBL" id="VGO16782.1"/>
    </source>
</evidence>
<dbReference type="EMBL" id="CAAHFG010000004">
    <property type="protein sequence ID" value="VGO16782.1"/>
    <property type="molecule type" value="Genomic_DNA"/>
</dbReference>
<dbReference type="InterPro" id="IPR006685">
    <property type="entry name" value="MscS_channel_2nd"/>
</dbReference>
<dbReference type="SUPFAM" id="SSF82689">
    <property type="entry name" value="Mechanosensitive channel protein MscS (YggB), C-terminal domain"/>
    <property type="match status" value="1"/>
</dbReference>
<dbReference type="PANTHER" id="PTHR30221:SF20">
    <property type="entry name" value="SMALL-CONDUCTANCE MECHANOSENSITIVE CHANNEL"/>
    <property type="match status" value="1"/>
</dbReference>
<proteinExistence type="inferred from homology"/>
<sequence>MTESFGEWFSVHQGTIVYCVLLLGIGLPLLRFVGYLIRRGLRKKTSEQSIMLLSKGVVYLGSTIVVLMVLQKAGVQLGTLLGAAGIAGVAIGFASQTSLSNLISGLFLIWERPFAVGDVLHVGTDHGTVFSIDLLSVQLRTFNNQLIRIPNETLIKGSFTNVTRFPIRRMDIPIGVAYKEDIEKVIRILKEVANANPLCLDEPEPIVVFKGFGDSALEFLFGPWFAKADYVNLRNSLLMEVKKRFDAEGIEIPFPHRTLYAGEATKPFPVHVVPAPSESPAQPSS</sequence>
<feature type="transmembrane region" description="Helical" evidence="7">
    <location>
        <begin position="15"/>
        <end position="37"/>
    </location>
</feature>
<evidence type="ECO:0000256" key="2">
    <source>
        <dbReference type="ARBA" id="ARBA00008017"/>
    </source>
</evidence>